<evidence type="ECO:0000256" key="1">
    <source>
        <dbReference type="ARBA" id="ARBA00022617"/>
    </source>
</evidence>
<reference evidence="6 7" key="1">
    <citation type="submission" date="2020-03" db="EMBL/GenBank/DDBJ databases">
        <title>Salinimicrobium sp. nov, isolated from SCS.</title>
        <authorList>
            <person name="Cao W.R."/>
        </authorList>
    </citation>
    <scope>NUCLEOTIDE SEQUENCE [LARGE SCALE GENOMIC DNA]</scope>
    <source>
        <strain evidence="7">J15B91</strain>
    </source>
</reference>
<evidence type="ECO:0000259" key="5">
    <source>
        <dbReference type="PROSITE" id="PS51007"/>
    </source>
</evidence>
<dbReference type="InterPro" id="IPR036909">
    <property type="entry name" value="Cyt_c-like_dom_sf"/>
</dbReference>
<evidence type="ECO:0000256" key="4">
    <source>
        <dbReference type="PROSITE-ProRule" id="PRU00433"/>
    </source>
</evidence>
<dbReference type="RefSeq" id="WP_168136747.1">
    <property type="nucleotide sequence ID" value="NZ_JAAVJR010000001.1"/>
</dbReference>
<dbReference type="Proteomes" id="UP000703674">
    <property type="component" value="Unassembled WGS sequence"/>
</dbReference>
<sequence length="144" mass="15986">MKKFIFFFLVIFSFSCKNTSNEKTAEVSQQQHSQEMQESMSRGAEIYNNFCASCHLSGGEGISGVFPPLKDSDWLKEQQKASIHAIKFGLKGPIEVNGVAYDNLMPALGLSDRETADVLNYINNTWGNKFGEPVTPEDVAAIEK</sequence>
<comment type="caution">
    <text evidence="6">The sequence shown here is derived from an EMBL/GenBank/DDBJ whole genome shotgun (WGS) entry which is preliminary data.</text>
</comment>
<evidence type="ECO:0000256" key="2">
    <source>
        <dbReference type="ARBA" id="ARBA00022723"/>
    </source>
</evidence>
<evidence type="ECO:0000313" key="6">
    <source>
        <dbReference type="EMBL" id="NJW51590.1"/>
    </source>
</evidence>
<dbReference type="PROSITE" id="PS51007">
    <property type="entry name" value="CYTC"/>
    <property type="match status" value="1"/>
</dbReference>
<evidence type="ECO:0000256" key="3">
    <source>
        <dbReference type="ARBA" id="ARBA00023004"/>
    </source>
</evidence>
<dbReference type="InterPro" id="IPR051459">
    <property type="entry name" value="Cytochrome_c-type_DH"/>
</dbReference>
<accession>A0ABX1CTI5</accession>
<proteinExistence type="predicted"/>
<dbReference type="EMBL" id="JAAVJR010000001">
    <property type="protein sequence ID" value="NJW51590.1"/>
    <property type="molecule type" value="Genomic_DNA"/>
</dbReference>
<feature type="domain" description="Cytochrome c" evidence="5">
    <location>
        <begin position="38"/>
        <end position="126"/>
    </location>
</feature>
<keyword evidence="3 4" id="KW-0408">Iron</keyword>
<dbReference type="PROSITE" id="PS51257">
    <property type="entry name" value="PROKAR_LIPOPROTEIN"/>
    <property type="match status" value="1"/>
</dbReference>
<gene>
    <name evidence="6" type="ORF">HC175_01510</name>
</gene>
<keyword evidence="2 4" id="KW-0479">Metal-binding</keyword>
<organism evidence="6 7">
    <name type="scientific">Salinimicrobium oceani</name>
    <dbReference type="NCBI Taxonomy" id="2722702"/>
    <lineage>
        <taxon>Bacteria</taxon>
        <taxon>Pseudomonadati</taxon>
        <taxon>Bacteroidota</taxon>
        <taxon>Flavobacteriia</taxon>
        <taxon>Flavobacteriales</taxon>
        <taxon>Flavobacteriaceae</taxon>
        <taxon>Salinimicrobium</taxon>
    </lineage>
</organism>
<dbReference type="Gene3D" id="1.10.760.10">
    <property type="entry name" value="Cytochrome c-like domain"/>
    <property type="match status" value="1"/>
</dbReference>
<name>A0ABX1CTI5_9FLAO</name>
<dbReference type="PANTHER" id="PTHR35008:SF4">
    <property type="entry name" value="BLL4482 PROTEIN"/>
    <property type="match status" value="1"/>
</dbReference>
<dbReference type="Pfam" id="PF00034">
    <property type="entry name" value="Cytochrom_C"/>
    <property type="match status" value="1"/>
</dbReference>
<keyword evidence="7" id="KW-1185">Reference proteome</keyword>
<dbReference type="PANTHER" id="PTHR35008">
    <property type="entry name" value="BLL4482 PROTEIN-RELATED"/>
    <property type="match status" value="1"/>
</dbReference>
<dbReference type="SUPFAM" id="SSF46626">
    <property type="entry name" value="Cytochrome c"/>
    <property type="match status" value="1"/>
</dbReference>
<dbReference type="InterPro" id="IPR009056">
    <property type="entry name" value="Cyt_c-like_dom"/>
</dbReference>
<keyword evidence="1 4" id="KW-0349">Heme</keyword>
<evidence type="ECO:0000313" key="7">
    <source>
        <dbReference type="Proteomes" id="UP000703674"/>
    </source>
</evidence>
<protein>
    <submittedName>
        <fullName evidence="6">Cytochrome c</fullName>
    </submittedName>
</protein>